<dbReference type="Proteomes" id="UP000433876">
    <property type="component" value="Unassembled WGS sequence"/>
</dbReference>
<accession>A0A8S8ZBJ2</accession>
<protein>
    <submittedName>
        <fullName evidence="1">Uncharacterized protein</fullName>
    </submittedName>
</protein>
<comment type="caution">
    <text evidence="1">The sequence shown here is derived from an EMBL/GenBank/DDBJ whole genome shotgun (WGS) entry which is preliminary data.</text>
</comment>
<name>A0A8S8ZBJ2_SORMA</name>
<dbReference type="AlphaFoldDB" id="A0A8S8ZBJ2"/>
<reference evidence="1 2" key="1">
    <citation type="submission" date="2017-07" db="EMBL/GenBank/DDBJ databases">
        <title>Genome sequence of the Sordaria macrospora wild type strain R19027.</title>
        <authorList>
            <person name="Nowrousian M."/>
            <person name="Teichert I."/>
            <person name="Kueck U."/>
        </authorList>
    </citation>
    <scope>NUCLEOTIDE SEQUENCE [LARGE SCALE GENOMIC DNA]</scope>
    <source>
        <strain evidence="1 2">R19027</strain>
        <tissue evidence="1">Mycelium</tissue>
    </source>
</reference>
<evidence type="ECO:0000313" key="2">
    <source>
        <dbReference type="Proteomes" id="UP000433876"/>
    </source>
</evidence>
<gene>
    <name evidence="1" type="ORF">SMACR_09562</name>
</gene>
<evidence type="ECO:0000313" key="1">
    <source>
        <dbReference type="EMBL" id="KAA8623970.1"/>
    </source>
</evidence>
<sequence length="207" mass="22667">MQWKPHSMLPPIMVLYLTVVVTFRGLLPAASALALPPKIVHNQKVIQAISHNIHGSTAPAIKHVVATANVSPSTSTTSAPSTDCIKIKSKSKLEQTKSILKYLKAAFHDAIQAAENFHETIVKSIIASATHVHLEPRSHTPFPLPVHVQVKVIKPPALHAGPYTLHSNSQLNTNTTPHSRLQQLNLSKDHEEDGNVHHLRQDVNEVS</sequence>
<organism evidence="1 2">
    <name type="scientific">Sordaria macrospora</name>
    <dbReference type="NCBI Taxonomy" id="5147"/>
    <lineage>
        <taxon>Eukaryota</taxon>
        <taxon>Fungi</taxon>
        <taxon>Dikarya</taxon>
        <taxon>Ascomycota</taxon>
        <taxon>Pezizomycotina</taxon>
        <taxon>Sordariomycetes</taxon>
        <taxon>Sordariomycetidae</taxon>
        <taxon>Sordariales</taxon>
        <taxon>Sordariaceae</taxon>
        <taxon>Sordaria</taxon>
    </lineage>
</organism>
<dbReference type="VEuPathDB" id="FungiDB:SMAC_09562"/>
<proteinExistence type="predicted"/>
<dbReference type="EMBL" id="NMPR01000285">
    <property type="protein sequence ID" value="KAA8623970.1"/>
    <property type="molecule type" value="Genomic_DNA"/>
</dbReference>